<dbReference type="Proteomes" id="UP000663852">
    <property type="component" value="Unassembled WGS sequence"/>
</dbReference>
<dbReference type="OrthoDB" id="6137646at2759"/>
<dbReference type="AlphaFoldDB" id="A0A815EAK5"/>
<organism evidence="2 4">
    <name type="scientific">Adineta ricciae</name>
    <name type="common">Rotifer</name>
    <dbReference type="NCBI Taxonomy" id="249248"/>
    <lineage>
        <taxon>Eukaryota</taxon>
        <taxon>Metazoa</taxon>
        <taxon>Spiralia</taxon>
        <taxon>Gnathifera</taxon>
        <taxon>Rotifera</taxon>
        <taxon>Eurotatoria</taxon>
        <taxon>Bdelloidea</taxon>
        <taxon>Adinetida</taxon>
        <taxon>Adinetidae</taxon>
        <taxon>Adineta</taxon>
    </lineage>
</organism>
<accession>A0A815EAK5</accession>
<evidence type="ECO:0000313" key="2">
    <source>
        <dbReference type="EMBL" id="CAF1308854.1"/>
    </source>
</evidence>
<evidence type="ECO:0000256" key="1">
    <source>
        <dbReference type="SAM" id="Phobius"/>
    </source>
</evidence>
<evidence type="ECO:0000313" key="3">
    <source>
        <dbReference type="EMBL" id="CAF1433291.1"/>
    </source>
</evidence>
<dbReference type="PANTHER" id="PTHR21301:SF10">
    <property type="entry name" value="REVERSE TRANSCRIPTASE DOMAIN-CONTAINING PROTEIN"/>
    <property type="match status" value="1"/>
</dbReference>
<dbReference type="EMBL" id="CAJNOR010002542">
    <property type="protein sequence ID" value="CAF1308854.1"/>
    <property type="molecule type" value="Genomic_DNA"/>
</dbReference>
<sequence length="232" mass="26825">MYKRVLPIALKYGNKVSGNDWVFQQDGAKPHTHEKNSRLVCRKPSFAYRQGSLASKWSRLKSVGLLYLEGICSIDELGQDQLLRPLFDKHVRLTTLIDGVNLIHRPDVYAANGYLKPATYLCTLDITYLYMMLPQEESLNILTEFRLLHGYQQVKNIPLDAIRKLARLVLTENVFTYDKKLYRQVFGGAMGSAFTLSLANIFMWKWKKQLKMKSMADIFILSFRCYNCHSSI</sequence>
<dbReference type="EMBL" id="CAJNOJ010000398">
    <property type="protein sequence ID" value="CAF1433291.1"/>
    <property type="molecule type" value="Genomic_DNA"/>
</dbReference>
<dbReference type="PANTHER" id="PTHR21301">
    <property type="entry name" value="REVERSE TRANSCRIPTASE"/>
    <property type="match status" value="1"/>
</dbReference>
<proteinExistence type="predicted"/>
<comment type="caution">
    <text evidence="2">The sequence shown here is derived from an EMBL/GenBank/DDBJ whole genome shotgun (WGS) entry which is preliminary data.</text>
</comment>
<keyword evidence="1" id="KW-1133">Transmembrane helix</keyword>
<keyword evidence="1" id="KW-0812">Transmembrane</keyword>
<feature type="transmembrane region" description="Helical" evidence="1">
    <location>
        <begin position="185"/>
        <end position="204"/>
    </location>
</feature>
<gene>
    <name evidence="3" type="ORF">EDS130_LOCUS38353</name>
    <name evidence="2" type="ORF">XAT740_LOCUS29270</name>
</gene>
<dbReference type="Proteomes" id="UP000663828">
    <property type="component" value="Unassembled WGS sequence"/>
</dbReference>
<evidence type="ECO:0000313" key="4">
    <source>
        <dbReference type="Proteomes" id="UP000663828"/>
    </source>
</evidence>
<protein>
    <submittedName>
        <fullName evidence="2">Uncharacterized protein</fullName>
    </submittedName>
</protein>
<name>A0A815EAK5_ADIRI</name>
<reference evidence="2" key="1">
    <citation type="submission" date="2021-02" db="EMBL/GenBank/DDBJ databases">
        <authorList>
            <person name="Nowell W R."/>
        </authorList>
    </citation>
    <scope>NUCLEOTIDE SEQUENCE</scope>
</reference>
<keyword evidence="4" id="KW-1185">Reference proteome</keyword>
<keyword evidence="1" id="KW-0472">Membrane</keyword>